<dbReference type="RefSeq" id="XP_015469435.1">
    <property type="nucleotide sequence ID" value="XM_015609801.1"/>
</dbReference>
<evidence type="ECO:0000256" key="4">
    <source>
        <dbReference type="RuleBase" id="RU367048"/>
    </source>
</evidence>
<organism evidence="9 10">
    <name type="scientific">Debaryomyces fabryi</name>
    <dbReference type="NCBI Taxonomy" id="58627"/>
    <lineage>
        <taxon>Eukaryota</taxon>
        <taxon>Fungi</taxon>
        <taxon>Dikarya</taxon>
        <taxon>Ascomycota</taxon>
        <taxon>Saccharomycotina</taxon>
        <taxon>Pichiomycetes</taxon>
        <taxon>Debaryomycetaceae</taxon>
        <taxon>Debaryomyces</taxon>
    </lineage>
</organism>
<dbReference type="GO" id="GO:0006623">
    <property type="term" value="P:protein targeting to vacuole"/>
    <property type="evidence" value="ECO:0007669"/>
    <property type="project" value="UniProtKB-UniRule"/>
</dbReference>
<feature type="domain" description="FUZ/MON1/HPS1 second Longin" evidence="7">
    <location>
        <begin position="419"/>
        <end position="533"/>
    </location>
</feature>
<evidence type="ECO:0000259" key="6">
    <source>
        <dbReference type="Pfam" id="PF19036"/>
    </source>
</evidence>
<keyword evidence="10" id="KW-1185">Reference proteome</keyword>
<dbReference type="GO" id="GO:0035658">
    <property type="term" value="C:Mon1-Ccz1 complex"/>
    <property type="evidence" value="ECO:0007669"/>
    <property type="project" value="TreeGrafter"/>
</dbReference>
<dbReference type="InterPro" id="IPR043972">
    <property type="entry name" value="FUZ/MON1/HPS1_longin_1"/>
</dbReference>
<evidence type="ECO:0000256" key="3">
    <source>
        <dbReference type="ARBA" id="ARBA00018132"/>
    </source>
</evidence>
<proteinExistence type="inferred from homology"/>
<comment type="similarity">
    <text evidence="2 4">Belongs to the MON1/SAND family.</text>
</comment>
<dbReference type="PANTHER" id="PTHR13027:SF7">
    <property type="entry name" value="VACUOLAR FUSION PROTEIN MON1 HOMOLOG"/>
    <property type="match status" value="1"/>
</dbReference>
<gene>
    <name evidence="9" type="ORF">AC631_00971</name>
</gene>
<dbReference type="InterPro" id="IPR043970">
    <property type="entry name" value="FUZ/MON1/HPS1_longin_3"/>
</dbReference>
<dbReference type="Pfam" id="PF19038">
    <property type="entry name" value="Fuz_longin_3"/>
    <property type="match status" value="1"/>
</dbReference>
<evidence type="ECO:0000259" key="8">
    <source>
        <dbReference type="Pfam" id="PF19038"/>
    </source>
</evidence>
<keyword evidence="4" id="KW-0472">Membrane</keyword>
<evidence type="ECO:0000256" key="2">
    <source>
        <dbReference type="ARBA" id="ARBA00008968"/>
    </source>
</evidence>
<keyword evidence="4" id="KW-0926">Vacuole</keyword>
<dbReference type="GO" id="GO:0016192">
    <property type="term" value="P:vesicle-mediated transport"/>
    <property type="evidence" value="ECO:0007669"/>
    <property type="project" value="InterPro"/>
</dbReference>
<evidence type="ECO:0000256" key="1">
    <source>
        <dbReference type="ARBA" id="ARBA00004380"/>
    </source>
</evidence>
<dbReference type="PANTHER" id="PTHR13027">
    <property type="entry name" value="SAND PROTEIN-RELATED"/>
    <property type="match status" value="1"/>
</dbReference>
<dbReference type="GO" id="GO:0032585">
    <property type="term" value="C:multivesicular body membrane"/>
    <property type="evidence" value="ECO:0007669"/>
    <property type="project" value="UniProtKB-SubCell"/>
</dbReference>
<accession>A0A0V1Q4Z1</accession>
<evidence type="ECO:0000259" key="7">
    <source>
        <dbReference type="Pfam" id="PF19037"/>
    </source>
</evidence>
<comment type="caution">
    <text evidence="9">The sequence shown here is derived from an EMBL/GenBank/DDBJ whole genome shotgun (WGS) entry which is preliminary data.</text>
</comment>
<dbReference type="Pfam" id="PF19036">
    <property type="entry name" value="Fuz_longin_1"/>
    <property type="match status" value="1"/>
</dbReference>
<evidence type="ECO:0000256" key="5">
    <source>
        <dbReference type="SAM" id="MobiDB-lite"/>
    </source>
</evidence>
<dbReference type="AlphaFoldDB" id="A0A0V1Q4Z1"/>
<dbReference type="InterPro" id="IPR043971">
    <property type="entry name" value="FUZ/MON1/HPS1_longin_2"/>
</dbReference>
<feature type="domain" description="FUZ/MON1/HPS1 first Longin" evidence="6">
    <location>
        <begin position="198"/>
        <end position="332"/>
    </location>
</feature>
<keyword evidence="4" id="KW-0813">Transport</keyword>
<dbReference type="GeneID" id="26837980"/>
<dbReference type="EMBL" id="LMYN01000011">
    <property type="protein sequence ID" value="KSA03333.1"/>
    <property type="molecule type" value="Genomic_DNA"/>
</dbReference>
<name>A0A0V1Q4Z1_9ASCO</name>
<reference evidence="9 10" key="1">
    <citation type="submission" date="2015-11" db="EMBL/GenBank/DDBJ databases">
        <title>The genome of Debaryomyces fabryi.</title>
        <authorList>
            <person name="Tafer H."/>
            <person name="Lopandic K."/>
        </authorList>
    </citation>
    <scope>NUCLEOTIDE SEQUENCE [LARGE SCALE GENOMIC DNA]</scope>
    <source>
        <strain evidence="9 10">CBS 789</strain>
    </source>
</reference>
<evidence type="ECO:0000313" key="9">
    <source>
        <dbReference type="EMBL" id="KSA03333.1"/>
    </source>
</evidence>
<comment type="subcellular location">
    <subcellularLocation>
        <location evidence="4">Endosome</location>
        <location evidence="4">Multivesicular body membrane</location>
        <topology evidence="4">Peripheral membrane protein</topology>
    </subcellularLocation>
    <subcellularLocation>
        <location evidence="1 4">Prevacuolar compartment membrane</location>
        <topology evidence="1 4">Peripheral membrane protein</topology>
    </subcellularLocation>
    <subcellularLocation>
        <location evidence="4">Vacuole membrane</location>
        <topology evidence="4">Peripheral membrane protein</topology>
    </subcellularLocation>
</comment>
<keyword evidence="4" id="KW-0653">Protein transport</keyword>
<evidence type="ECO:0000313" key="10">
    <source>
        <dbReference type="Proteomes" id="UP000054251"/>
    </source>
</evidence>
<dbReference type="Pfam" id="PF19037">
    <property type="entry name" value="Fuz_longin_2"/>
    <property type="match status" value="1"/>
</dbReference>
<dbReference type="InterPro" id="IPR004353">
    <property type="entry name" value="Mon1"/>
</dbReference>
<keyword evidence="4" id="KW-0072">Autophagy</keyword>
<keyword evidence="4" id="KW-0967">Endosome</keyword>
<dbReference type="OrthoDB" id="272411at2759"/>
<feature type="region of interest" description="Disordered" evidence="5">
    <location>
        <begin position="1"/>
        <end position="37"/>
    </location>
</feature>
<dbReference type="PRINTS" id="PR01546">
    <property type="entry name" value="YEAST73DUF"/>
</dbReference>
<feature type="compositionally biased region" description="Low complexity" evidence="5">
    <location>
        <begin position="14"/>
        <end position="31"/>
    </location>
</feature>
<sequence length="695" mass="78500">MSGEQSLGSKAPDNLSNNSNTNNSQSQETLQLPQPTRKSSAVLLTRKLIGNLNAKVNVTNGLVSDATTAVNLENIGNANIVSPVDETDSDNDNHLRSVRLNKYSPSEHSLFPSGYNTDEENIINDNDEEELQEILHLLVRQDDGLAGSRTDSKDHLTSMDLSTLTNDNYKMESQSEFIERYISISKASDSNSFHNKFKQFFILSTAGKPIYSMNGSDDVIMGYMGFITTIVSTFQENMKEEIKSVNYGDDLKLVIMNKDPLIFVAMTKLKHETMINNARNEDDSILIGQLNTLYNYLLAVLSKSTILKNFQNRMNYDLRKILTPLDFHNLDSLCMKLTYGFSTSELPTPYNIPGLDFFLSQLLDSSLQSAKITNTTRSKLNSILLSCKKLKIKENKPQVSSRLFDITDSGDKETFLGDDLLFSLLTTSPGKILSMMKPKNHTLSKEDLKVLFTMISSISTRSDDSQSTEDLWIPLCMPDFNPNGFLYVFVKKIDLSGYVIVDGKHVPPQPIIITLISGNKNSFFQQQELSKHIINSITSSESFRNALSSELLTFNNLSILNDIKVPLIKHFIYRLKRYNQCFMSDARHFNNEKASTSFVTTLELVYFYSTLHNNKATGFSTDPATKKHNKKLTYSKWKISGNTVVGFMLSDSTSEFYCLCRGEIASQELIKHSLKIIKWCEKYHRRIFVGDGIVF</sequence>
<comment type="function">
    <text evidence="4">Required for multiple vacuole delivery pathways including the cytoplasm to vacuole transport (Cvt), autophagy, pexophagy and endocytosis.</text>
</comment>
<dbReference type="GO" id="GO:0006914">
    <property type="term" value="P:autophagy"/>
    <property type="evidence" value="ECO:0007669"/>
    <property type="project" value="UniProtKB-UniRule"/>
</dbReference>
<protein>
    <recommendedName>
        <fullName evidence="3 4">Vacuolar fusion protein MON1</fullName>
    </recommendedName>
</protein>
<dbReference type="GO" id="GO:0000329">
    <property type="term" value="C:fungal-type vacuole membrane"/>
    <property type="evidence" value="ECO:0007669"/>
    <property type="project" value="TreeGrafter"/>
</dbReference>
<dbReference type="Proteomes" id="UP000054251">
    <property type="component" value="Unassembled WGS sequence"/>
</dbReference>
<feature type="domain" description="FUZ/MON1/HPS1 third Longin" evidence="8">
    <location>
        <begin position="568"/>
        <end position="682"/>
    </location>
</feature>